<reference evidence="3 4" key="1">
    <citation type="journal article" date="2020" name="ISME J.">
        <title>Uncovering the hidden diversity of litter-decomposition mechanisms in mushroom-forming fungi.</title>
        <authorList>
            <person name="Floudas D."/>
            <person name="Bentzer J."/>
            <person name="Ahren D."/>
            <person name="Johansson T."/>
            <person name="Persson P."/>
            <person name="Tunlid A."/>
        </authorList>
    </citation>
    <scope>NUCLEOTIDE SEQUENCE [LARGE SCALE GENOMIC DNA]</scope>
    <source>
        <strain evidence="3 4">CBS 291.85</strain>
    </source>
</reference>
<comment type="caution">
    <text evidence="3">The sequence shown here is derived from an EMBL/GenBank/DDBJ whole genome shotgun (WGS) entry which is preliminary data.</text>
</comment>
<keyword evidence="1" id="KW-1133">Transmembrane helix</keyword>
<evidence type="ECO:0000313" key="4">
    <source>
        <dbReference type="Proteomes" id="UP000559256"/>
    </source>
</evidence>
<protein>
    <recommendedName>
        <fullName evidence="2">Amidohydrolase-related domain-containing protein</fullName>
    </recommendedName>
</protein>
<dbReference type="InterPro" id="IPR032466">
    <property type="entry name" value="Metal_Hydrolase"/>
</dbReference>
<keyword evidence="1" id="KW-0472">Membrane</keyword>
<keyword evidence="4" id="KW-1185">Reference proteome</keyword>
<dbReference type="Proteomes" id="UP000559256">
    <property type="component" value="Unassembled WGS sequence"/>
</dbReference>
<dbReference type="SUPFAM" id="SSF51338">
    <property type="entry name" value="Composite domain of metallo-dependent hydrolases"/>
    <property type="match status" value="1"/>
</dbReference>
<dbReference type="SUPFAM" id="SSF51556">
    <property type="entry name" value="Metallo-dependent hydrolases"/>
    <property type="match status" value="1"/>
</dbReference>
<evidence type="ECO:0000259" key="2">
    <source>
        <dbReference type="Pfam" id="PF01979"/>
    </source>
</evidence>
<dbReference type="InterPro" id="IPR006680">
    <property type="entry name" value="Amidohydro-rel"/>
</dbReference>
<feature type="transmembrane region" description="Helical" evidence="1">
    <location>
        <begin position="70"/>
        <end position="94"/>
    </location>
</feature>
<dbReference type="PANTHER" id="PTHR43668">
    <property type="entry name" value="ALLANTOINASE"/>
    <property type="match status" value="1"/>
</dbReference>
<accession>A0A8H5GDR3</accession>
<dbReference type="Pfam" id="PF01979">
    <property type="entry name" value="Amidohydro_1"/>
    <property type="match status" value="1"/>
</dbReference>
<dbReference type="InterPro" id="IPR050138">
    <property type="entry name" value="DHOase/Allantoinase_Hydrolase"/>
</dbReference>
<sequence>MVRRSLQIPKALKSGCGHLRFWNYKRHFAGGSVRFNPNGLRYFLLLEVMEKGLPAPLFTPERPRKGSGRLLRVGCLLSLVVVCIYTGLVTRLTWSTRTSTAVPINAAQILDRCANLHTLPGPPSGFYSRKQSDRFEAGTRPVLIKNATIWTGERNGTEVIHGDLLLDKGIIRALGHIKASTIHKYGDVETIDAAGAWLTPGIVDMHSHEGVASSPALRGANDTDSEKGQNPTLVALYVSSYVHSVLVAPLDGLNTHDDSYRLSIAGGVTTSLILPGSADSIGGQGFVIKLRPTSEKSPSSMLLEPPFKFNGSGIEPIHPPRWRQLKRKPEQSILWDPNGQHLESPSRPFPSAFLPISAKSYETARKIKLKQDQYCEKAMAGRWRDLDQDQTEFPEDLQWEALVDVLRGRVKVQNHCYEAVDLDGIVRLTNEFQFSIAAFHHAHETYLVPDLLKKAYGHPPAAALYTTCARYKREAYRGSEFAPKILAGHGLDVVMKACTLAFLPVKSDHPEAFDSRYLLYEAQHAHYFGLLDNLALASVITTPARVMGLDHRIGFVREGYDADLVLWDSHPLSLGATPKQVFIDGIAQLKEAHALPAKPSHLRKAPITPNFDMEAEEAVRYDGLPPLSPRESFHDDHGVVIFVNVESVYAKMGGKVVRVLGGGTRAKGTKKNMGLVIVQNGRVVCQGIGAACAGEVERLKKQGNAKVVDLEGGSLAPGLTSYGSYLGLQHILGEPSTNDGEAPDPLTENVPGILGGSEAVIHAVDGLQFESRSALLSYRNGVTSAITPPVSSGILAGLSTSFSTGASNRLARGAVLQDVVALHVAVTMGSESVSVSTQIAALRKLLLGDTKGDLGAYAGKVVNGETPLVVAVENADIMASLILLKKEVEATSGETMKMTFTGASEAHLLAKEIGEAGVGVIVSRPRPFPSTWEQARILPGPPLTQDTAIKKLLAHNVIVGVGAGYPSPGMARITRFDVGWISLDSAGQISKADALGLASVNIEKLLGTDTDEGRNTDWVATRGGSLWILRPRLLVLCQVGEVWWICSDSDLKPLYS</sequence>
<dbReference type="AlphaFoldDB" id="A0A8H5GDR3"/>
<dbReference type="InterPro" id="IPR011059">
    <property type="entry name" value="Metal-dep_hydrolase_composite"/>
</dbReference>
<evidence type="ECO:0000313" key="3">
    <source>
        <dbReference type="EMBL" id="KAF5363169.1"/>
    </source>
</evidence>
<dbReference type="Gene3D" id="3.20.20.140">
    <property type="entry name" value="Metal-dependent hydrolases"/>
    <property type="match status" value="2"/>
</dbReference>
<gene>
    <name evidence="3" type="ORF">D9758_008331</name>
</gene>
<dbReference type="GO" id="GO:0005737">
    <property type="term" value="C:cytoplasm"/>
    <property type="evidence" value="ECO:0007669"/>
    <property type="project" value="TreeGrafter"/>
</dbReference>
<dbReference type="GO" id="GO:0006145">
    <property type="term" value="P:purine nucleobase catabolic process"/>
    <property type="evidence" value="ECO:0007669"/>
    <property type="project" value="TreeGrafter"/>
</dbReference>
<name>A0A8H5GDR3_9AGAR</name>
<proteinExistence type="predicted"/>
<dbReference type="OrthoDB" id="10258955at2759"/>
<evidence type="ECO:0000256" key="1">
    <source>
        <dbReference type="SAM" id="Phobius"/>
    </source>
</evidence>
<keyword evidence="1" id="KW-0812">Transmembrane</keyword>
<feature type="domain" description="Amidohydrolase-related" evidence="2">
    <location>
        <begin position="538"/>
        <end position="585"/>
    </location>
</feature>
<dbReference type="EMBL" id="JAACJM010000034">
    <property type="protein sequence ID" value="KAF5363169.1"/>
    <property type="molecule type" value="Genomic_DNA"/>
</dbReference>
<dbReference type="GO" id="GO:0004038">
    <property type="term" value="F:allantoinase activity"/>
    <property type="evidence" value="ECO:0007669"/>
    <property type="project" value="TreeGrafter"/>
</dbReference>
<organism evidence="3 4">
    <name type="scientific">Tetrapyrgos nigripes</name>
    <dbReference type="NCBI Taxonomy" id="182062"/>
    <lineage>
        <taxon>Eukaryota</taxon>
        <taxon>Fungi</taxon>
        <taxon>Dikarya</taxon>
        <taxon>Basidiomycota</taxon>
        <taxon>Agaricomycotina</taxon>
        <taxon>Agaricomycetes</taxon>
        <taxon>Agaricomycetidae</taxon>
        <taxon>Agaricales</taxon>
        <taxon>Marasmiineae</taxon>
        <taxon>Marasmiaceae</taxon>
        <taxon>Tetrapyrgos</taxon>
    </lineage>
</organism>
<dbReference type="PANTHER" id="PTHR43668:SF5">
    <property type="entry name" value="AMIDOHYDROLASE 3 DOMAIN-CONTAINING PROTEIN"/>
    <property type="match status" value="1"/>
</dbReference>